<organism evidence="2 3">
    <name type="scientific">Segatella oris</name>
    <dbReference type="NCBI Taxonomy" id="28135"/>
    <lineage>
        <taxon>Bacteria</taxon>
        <taxon>Pseudomonadati</taxon>
        <taxon>Bacteroidota</taxon>
        <taxon>Bacteroidia</taxon>
        <taxon>Bacteroidales</taxon>
        <taxon>Prevotellaceae</taxon>
        <taxon>Segatella</taxon>
    </lineage>
</organism>
<dbReference type="Proteomes" id="UP000274578">
    <property type="component" value="Chromosome 1"/>
</dbReference>
<dbReference type="EMBL" id="LR134384">
    <property type="protein sequence ID" value="VEH14594.1"/>
    <property type="molecule type" value="Genomic_DNA"/>
</dbReference>
<reference evidence="2 3" key="1">
    <citation type="submission" date="2018-12" db="EMBL/GenBank/DDBJ databases">
        <authorList>
            <consortium name="Pathogen Informatics"/>
        </authorList>
    </citation>
    <scope>NUCLEOTIDE SEQUENCE [LARGE SCALE GENOMIC DNA]</scope>
    <source>
        <strain evidence="2 3">NCTC13071</strain>
    </source>
</reference>
<dbReference type="AlphaFoldDB" id="A0A448L3N5"/>
<protein>
    <submittedName>
        <fullName evidence="2">Uncharacterized protein</fullName>
    </submittedName>
</protein>
<evidence type="ECO:0000313" key="2">
    <source>
        <dbReference type="EMBL" id="VEH14594.1"/>
    </source>
</evidence>
<evidence type="ECO:0000313" key="3">
    <source>
        <dbReference type="Proteomes" id="UP000274578"/>
    </source>
</evidence>
<dbReference type="KEGG" id="poc:NCTC13071_00571"/>
<feature type="region of interest" description="Disordered" evidence="1">
    <location>
        <begin position="1"/>
        <end position="30"/>
    </location>
</feature>
<proteinExistence type="predicted"/>
<evidence type="ECO:0000256" key="1">
    <source>
        <dbReference type="SAM" id="MobiDB-lite"/>
    </source>
</evidence>
<name>A0A448L3N5_9BACT</name>
<sequence length="30" mass="3107">MYKKPIQSLPPPPPKGGEGGLADDGQNTDV</sequence>
<accession>A0A448L3N5</accession>
<gene>
    <name evidence="2" type="ORF">NCTC13071_00571</name>
</gene>